<evidence type="ECO:0000313" key="2">
    <source>
        <dbReference type="Proteomes" id="UP001162060"/>
    </source>
</evidence>
<dbReference type="AlphaFoldDB" id="A0AAV1UR35"/>
<gene>
    <name evidence="1" type="ORF">PM001_LOCUS21000</name>
</gene>
<comment type="caution">
    <text evidence="1">The sequence shown here is derived from an EMBL/GenBank/DDBJ whole genome shotgun (WGS) entry which is preliminary data.</text>
</comment>
<protein>
    <submittedName>
        <fullName evidence="1">Uncharacterized protein</fullName>
    </submittedName>
</protein>
<evidence type="ECO:0000313" key="1">
    <source>
        <dbReference type="EMBL" id="CAK7935850.1"/>
    </source>
</evidence>
<reference evidence="1" key="1">
    <citation type="submission" date="2024-01" db="EMBL/GenBank/DDBJ databases">
        <authorList>
            <person name="Webb A."/>
        </authorList>
    </citation>
    <scope>NUCLEOTIDE SEQUENCE</scope>
    <source>
        <strain evidence="1">Pm1</strain>
    </source>
</reference>
<name>A0AAV1UR35_9STRA</name>
<dbReference type="Proteomes" id="UP001162060">
    <property type="component" value="Unassembled WGS sequence"/>
</dbReference>
<organism evidence="1 2">
    <name type="scientific">Peronospora matthiolae</name>
    <dbReference type="NCBI Taxonomy" id="2874970"/>
    <lineage>
        <taxon>Eukaryota</taxon>
        <taxon>Sar</taxon>
        <taxon>Stramenopiles</taxon>
        <taxon>Oomycota</taxon>
        <taxon>Peronosporomycetes</taxon>
        <taxon>Peronosporales</taxon>
        <taxon>Peronosporaceae</taxon>
        <taxon>Peronospora</taxon>
    </lineage>
</organism>
<accession>A0AAV1UR35</accession>
<dbReference type="EMBL" id="CAKLBY020000222">
    <property type="protein sequence ID" value="CAK7935850.1"/>
    <property type="molecule type" value="Genomic_DNA"/>
</dbReference>
<proteinExistence type="predicted"/>
<sequence length="123" mass="14010">MRFHPWSSSSKLSSIFVYTGRIPYNPLIVGMGATGVAPPFVEYASRFIQHPQQVIEQAHRNLLGARLPKRNNKRADNPFKVKDLALFATQELNISHATAKTMLRSRKFVMRFIGPFAILEVNR</sequence>